<name>A0A9Q0GFX5_9ROSI</name>
<protein>
    <recommendedName>
        <fullName evidence="3">MalT-like TPR region domain-containing protein</fullName>
    </recommendedName>
</protein>
<sequence>MIQYALKLSKAVSTASRAVHHQLIRPISSRPSFLYTPQSPPSRFFHAKIDGPNVNPVALQMIDYALSLANSERSDESYAQGMLVLEQCLASQSSEGQDIVNDNTKGVVLLAMSNLSYKRGKYNDAMDKLRAVEDLVHPSFGVKVAATEALVGLNLELGLDDGSSSVADKCLGGIGEDEVKSSRADFETDARAKAIKGLVELVRGNLKSAEALFQGFQDHEDCGGPAALSYGEFLHATQNFSSAKDLYQKVIQGTVDTKDFSDIHSLVACNMAPQEVLLGATCALGQLESHMGSINPCLQMIMPCGIAFESTGISLLPGLYRRAIELLKAPPLELEGGEKMGIWTDVIAIARGGYAEALCVQQNRKGEGEKMKKWAEAAWRNRRMSLAEALKFSGSSDKVPVIDARIGRMV</sequence>
<evidence type="ECO:0000313" key="2">
    <source>
        <dbReference type="Proteomes" id="UP001141552"/>
    </source>
</evidence>
<accession>A0A9Q0GFX5</accession>
<keyword evidence="2" id="KW-1185">Reference proteome</keyword>
<dbReference type="Proteomes" id="UP001141552">
    <property type="component" value="Unassembled WGS sequence"/>
</dbReference>
<reference evidence="1" key="1">
    <citation type="submission" date="2022-02" db="EMBL/GenBank/DDBJ databases">
        <authorList>
            <person name="Henning P.M."/>
            <person name="McCubbin A.G."/>
            <person name="Shore J.S."/>
        </authorList>
    </citation>
    <scope>NUCLEOTIDE SEQUENCE</scope>
    <source>
        <strain evidence="1">F60SS</strain>
        <tissue evidence="1">Leaves</tissue>
    </source>
</reference>
<dbReference type="OrthoDB" id="1892356at2759"/>
<reference evidence="1" key="2">
    <citation type="journal article" date="2023" name="Plants (Basel)">
        <title>Annotation of the Turnera subulata (Passifloraceae) Draft Genome Reveals the S-Locus Evolved after the Divergence of Turneroideae from Passifloroideae in a Stepwise Manner.</title>
        <authorList>
            <person name="Henning P.M."/>
            <person name="Roalson E.H."/>
            <person name="Mir W."/>
            <person name="McCubbin A.G."/>
            <person name="Shore J.S."/>
        </authorList>
    </citation>
    <scope>NUCLEOTIDE SEQUENCE</scope>
    <source>
        <strain evidence="1">F60SS</strain>
    </source>
</reference>
<dbReference type="Gene3D" id="1.25.40.10">
    <property type="entry name" value="Tetratricopeptide repeat domain"/>
    <property type="match status" value="1"/>
</dbReference>
<evidence type="ECO:0000313" key="1">
    <source>
        <dbReference type="EMBL" id="KAJ4849162.1"/>
    </source>
</evidence>
<dbReference type="GO" id="GO:0005739">
    <property type="term" value="C:mitochondrion"/>
    <property type="evidence" value="ECO:0007669"/>
    <property type="project" value="TreeGrafter"/>
</dbReference>
<evidence type="ECO:0008006" key="3">
    <source>
        <dbReference type="Google" id="ProtNLM"/>
    </source>
</evidence>
<dbReference type="EMBL" id="JAKUCV010000684">
    <property type="protein sequence ID" value="KAJ4849162.1"/>
    <property type="molecule type" value="Genomic_DNA"/>
</dbReference>
<gene>
    <name evidence="1" type="ORF">Tsubulata_028902</name>
</gene>
<organism evidence="1 2">
    <name type="scientific">Turnera subulata</name>
    <dbReference type="NCBI Taxonomy" id="218843"/>
    <lineage>
        <taxon>Eukaryota</taxon>
        <taxon>Viridiplantae</taxon>
        <taxon>Streptophyta</taxon>
        <taxon>Embryophyta</taxon>
        <taxon>Tracheophyta</taxon>
        <taxon>Spermatophyta</taxon>
        <taxon>Magnoliopsida</taxon>
        <taxon>eudicotyledons</taxon>
        <taxon>Gunneridae</taxon>
        <taxon>Pentapetalae</taxon>
        <taxon>rosids</taxon>
        <taxon>fabids</taxon>
        <taxon>Malpighiales</taxon>
        <taxon>Passifloraceae</taxon>
        <taxon>Turnera</taxon>
    </lineage>
</organism>
<dbReference type="PANTHER" id="PTHR47868">
    <property type="entry name" value="OS05G0457700 PROTEIN"/>
    <property type="match status" value="1"/>
</dbReference>
<dbReference type="InterPro" id="IPR011990">
    <property type="entry name" value="TPR-like_helical_dom_sf"/>
</dbReference>
<dbReference type="PANTHER" id="PTHR47868:SF2">
    <property type="entry name" value="OS05G0457700 PROTEIN"/>
    <property type="match status" value="1"/>
</dbReference>
<dbReference type="AlphaFoldDB" id="A0A9Q0GFX5"/>
<proteinExistence type="predicted"/>
<comment type="caution">
    <text evidence="1">The sequence shown here is derived from an EMBL/GenBank/DDBJ whole genome shotgun (WGS) entry which is preliminary data.</text>
</comment>